<evidence type="ECO:0000256" key="4">
    <source>
        <dbReference type="ARBA" id="ARBA00022729"/>
    </source>
</evidence>
<sequence length="1432" mass="162860">MFKETAVILLLHTSLICSAQSDGNLLIYNAHKNRCLGNNLQELEVCDLRNPRQQFRWTSANRIFNVAEKKCLGTGNMTEGSKLQWYTCDADSDLQKWECENNSLFGLKNETLYLSIQENSNSPIVSSELGEKSKWTLHGTTDSVCSRAYEEIYTLKGRAYGLPCHFPFFYNNTWYTDCTTAGRSSNLSWCSIERDYEPNQLWGYCPTQQIVQHFWRKSPVTDVYYQVNEDSVLTWYQARKSCQQQGGDLLSITEPHEQTFISGWIPMVGPVLWTGLNSLDASSGWRWANGQPLRYLKWMSGQPSSLPGHSCAVLSQLYGSGWSTDVCSEKHGYICQRCLPTPTVPPVVHTGSCYSPWIPYSGHCYLLSRTKRTWLEARDACRREGGDLLSILNVEEQSFTLSQLGYAKTDELWIGFYYLKTSMLFEWSDQSNVQFTLWDVNEPSYNAAIKEDCVLMRGEEGKWTNQICDDSYGYICKKKANPSSRDGFVTGPGCKPGWVRYGYYCYLAGSETKTFEEAKQMCEKTGSYLADITNRYENAFLVSLIGARPEKHFWIGLSNAKIRHIFQWTNTKKVPFTHFNAGLPGRRQGCVAMTTGILAGLWDVLSCTNAEKYICKQKAEGVITTPAPPTTPAFTCKKGWNPLADRDICFKLFQTEPSKRKTWSEALDFCRELGGDLLSIHSAEFTNSHLQKSQAWIGYSIQDPSAGYTWSDGSSSSYENWDIGEPTNLHNAEKCAVVSFLLRTGVWMDKQCSDRQDWFCEIRKGVTPKEVNITSKTYNKTDDGWIIFKDHQYYIYNGLYVPMVDGQSFCRQRHGDLVSINDEEERAFLWHQSLQQRADFYIGMYIDLDMSLSWMDGSPVVFQAWAENQPAFHLGVESCVRMSWSHGLWESVNCGIVEKSFICKRNGSVPAHATVAPTEPPIGGCPPDWVKFQEKCFKIGLDLKTWNEARSYCWTIGGSLASVKNRLHQAFLTLMITDGTPDLWLGFSTTPGRRWEALWIDGSPFRYSAWVSSHTADNCLAMAGFQNPLLGKWVPKNCMHTSGYICNRAMNHSIIPRPTEVPRTFIKLGNSSYMLVQTNMTWKEAQSHCQSVGANLASIRDVFAQYHIELQADKLKQPIWVGLNSMKIHGYYLWIDNWHLSMERWAPNEPKSDHPCVYVDVDGMWKTAQCNQTYYSLCKNSTDMAPPPPTQYPGVCPKPSIANPRMIWLPYRGHCYAFTSSAESWFTASNLCKIRGGELVSIVDSMEAEFIANNARLRKDNSNYFWIGLYKTRIGHWMWTDNSVLDYVNWSKSEEEPPERHSVYRFSPENTKNCAVISSSTAEWERRDCKRGFHAYVCKTAKVVMPTTEPTTTVFTGTVGTRRSFSGASVVVLILVMFVLAGLVYGFIRTSRKQASMSENSMQSTRAGFVVEDEDTMGLFSQTDDNEEDPTL</sequence>
<feature type="transmembrane region" description="Helical" evidence="12">
    <location>
        <begin position="1365"/>
        <end position="1388"/>
    </location>
</feature>
<dbReference type="Pfam" id="PF24562">
    <property type="entry name" value="CysR_MRC2_N"/>
    <property type="match status" value="1"/>
</dbReference>
<dbReference type="Proteomes" id="UP000752171">
    <property type="component" value="Unassembled WGS sequence"/>
</dbReference>
<reference evidence="16 17" key="1">
    <citation type="submission" date="2021-07" db="EMBL/GenBank/DDBJ databases">
        <authorList>
            <person name="Imarazene B."/>
            <person name="Zahm M."/>
            <person name="Klopp C."/>
            <person name="Cabau C."/>
            <person name="Beille S."/>
            <person name="Jouanno E."/>
            <person name="Castinel A."/>
            <person name="Lluch J."/>
            <person name="Gil L."/>
            <person name="Kuchtly C."/>
            <person name="Lopez Roques C."/>
            <person name="Donnadieu C."/>
            <person name="Parrinello H."/>
            <person name="Journot L."/>
            <person name="Du K."/>
            <person name="Schartl M."/>
            <person name="Retaux S."/>
            <person name="Guiguen Y."/>
        </authorList>
    </citation>
    <scope>NUCLEOTIDE SEQUENCE [LARGE SCALE GENOMIC DNA]</scope>
    <source>
        <strain evidence="16">Pach_M1</strain>
        <tissue evidence="16">Testis</tissue>
    </source>
</reference>
<evidence type="ECO:0000259" key="15">
    <source>
        <dbReference type="PROSITE" id="PS51092"/>
    </source>
</evidence>
<gene>
    <name evidence="16" type="primary">MRC1</name>
    <name evidence="16" type="ORF">AMEX_G10786</name>
</gene>
<evidence type="ECO:0000313" key="17">
    <source>
        <dbReference type="Proteomes" id="UP000752171"/>
    </source>
</evidence>
<feature type="domain" description="C-type lectin" evidence="14">
    <location>
        <begin position="360"/>
        <end position="477"/>
    </location>
</feature>
<organism evidence="16 17">
    <name type="scientific">Astyanax mexicanus</name>
    <name type="common">Blind cave fish</name>
    <name type="synonym">Astyanax fasciatus mexicanus</name>
    <dbReference type="NCBI Taxonomy" id="7994"/>
    <lineage>
        <taxon>Eukaryota</taxon>
        <taxon>Metazoa</taxon>
        <taxon>Chordata</taxon>
        <taxon>Craniata</taxon>
        <taxon>Vertebrata</taxon>
        <taxon>Euteleostomi</taxon>
        <taxon>Actinopterygii</taxon>
        <taxon>Neopterygii</taxon>
        <taxon>Teleostei</taxon>
        <taxon>Ostariophysi</taxon>
        <taxon>Characiformes</taxon>
        <taxon>Characoidei</taxon>
        <taxon>Acestrorhamphidae</taxon>
        <taxon>Acestrorhamphinae</taxon>
        <taxon>Astyanax</taxon>
    </lineage>
</organism>
<evidence type="ECO:0000256" key="11">
    <source>
        <dbReference type="PROSITE-ProRule" id="PRU00479"/>
    </source>
</evidence>
<protein>
    <submittedName>
        <fullName evidence="16">Macrophage mannose receptor 1-like</fullName>
    </submittedName>
</protein>
<keyword evidence="9 16" id="KW-0675">Receptor</keyword>
<dbReference type="InterPro" id="IPR050111">
    <property type="entry name" value="C-type_lectin/snaclec_domain"/>
</dbReference>
<dbReference type="Pfam" id="PF00040">
    <property type="entry name" value="fn2"/>
    <property type="match status" value="1"/>
</dbReference>
<evidence type="ECO:0000256" key="13">
    <source>
        <dbReference type="SAM" id="SignalP"/>
    </source>
</evidence>
<comment type="caution">
    <text evidence="16">The sequence shown here is derived from an EMBL/GenBank/DDBJ whole genome shotgun (WGS) entry which is preliminary data.</text>
</comment>
<evidence type="ECO:0000256" key="5">
    <source>
        <dbReference type="ARBA" id="ARBA00022737"/>
    </source>
</evidence>
<dbReference type="PROSITE" id="PS00615">
    <property type="entry name" value="C_TYPE_LECTIN_1"/>
    <property type="match status" value="2"/>
</dbReference>
<feature type="domain" description="C-type lectin" evidence="14">
    <location>
        <begin position="645"/>
        <end position="761"/>
    </location>
</feature>
<feature type="domain" description="C-type lectin" evidence="14">
    <location>
        <begin position="501"/>
        <end position="616"/>
    </location>
</feature>
<keyword evidence="7 12" id="KW-0472">Membrane</keyword>
<dbReference type="SMART" id="SM00458">
    <property type="entry name" value="RICIN"/>
    <property type="match status" value="1"/>
</dbReference>
<feature type="chain" id="PRO_5035742346" evidence="13">
    <location>
        <begin position="22"/>
        <end position="1432"/>
    </location>
</feature>
<dbReference type="InterPro" id="IPR036943">
    <property type="entry name" value="FN_type2_sf"/>
</dbReference>
<evidence type="ECO:0000256" key="10">
    <source>
        <dbReference type="ARBA" id="ARBA00023180"/>
    </source>
</evidence>
<dbReference type="InterPro" id="IPR001304">
    <property type="entry name" value="C-type_lectin-like"/>
</dbReference>
<accession>A0A8T2LQ53</accession>
<keyword evidence="2" id="KW-0254">Endocytosis</keyword>
<evidence type="ECO:0000256" key="9">
    <source>
        <dbReference type="ARBA" id="ARBA00023170"/>
    </source>
</evidence>
<dbReference type="PRINTS" id="PR00013">
    <property type="entry name" value="FNTYPEII"/>
</dbReference>
<dbReference type="InterPro" id="IPR000562">
    <property type="entry name" value="FN_type2_dom"/>
</dbReference>
<dbReference type="Pfam" id="PF00059">
    <property type="entry name" value="Lectin_C"/>
    <property type="match status" value="8"/>
</dbReference>
<dbReference type="GO" id="GO:0016020">
    <property type="term" value="C:membrane"/>
    <property type="evidence" value="ECO:0007669"/>
    <property type="project" value="UniProtKB-SubCell"/>
</dbReference>
<dbReference type="GO" id="GO:0006897">
    <property type="term" value="P:endocytosis"/>
    <property type="evidence" value="ECO:0007669"/>
    <property type="project" value="UniProtKB-KW"/>
</dbReference>
<feature type="disulfide bond" evidence="11">
    <location>
        <begin position="164"/>
        <end position="190"/>
    </location>
</feature>
<dbReference type="SMART" id="SM00059">
    <property type="entry name" value="FN2"/>
    <property type="match status" value="1"/>
</dbReference>
<dbReference type="PROSITE" id="PS50041">
    <property type="entry name" value="C_TYPE_LECTIN_2"/>
    <property type="match status" value="8"/>
</dbReference>
<keyword evidence="4 13" id="KW-0732">Signal</keyword>
<dbReference type="InterPro" id="IPR035992">
    <property type="entry name" value="Ricin_B-like_lectins"/>
</dbReference>
<keyword evidence="5" id="KW-0677">Repeat</keyword>
<dbReference type="Gene3D" id="2.80.10.50">
    <property type="match status" value="1"/>
</dbReference>
<dbReference type="InterPro" id="IPR016187">
    <property type="entry name" value="CTDL_fold"/>
</dbReference>
<dbReference type="FunFam" id="2.10.10.10:FF:000001">
    <property type="entry name" value="Fibronectin 1a isoform 1"/>
    <property type="match status" value="1"/>
</dbReference>
<evidence type="ECO:0000256" key="12">
    <source>
        <dbReference type="SAM" id="Phobius"/>
    </source>
</evidence>
<feature type="domain" description="Fibronectin type-II" evidence="15">
    <location>
        <begin position="159"/>
        <end position="207"/>
    </location>
</feature>
<name>A0A8T2LQ53_ASTMX</name>
<evidence type="ECO:0000313" key="16">
    <source>
        <dbReference type="EMBL" id="KAG9273993.1"/>
    </source>
</evidence>
<dbReference type="SUPFAM" id="SSF50370">
    <property type="entry name" value="Ricin B-like lectins"/>
    <property type="match status" value="1"/>
</dbReference>
<keyword evidence="8 11" id="KW-1015">Disulfide bond</keyword>
<evidence type="ECO:0000256" key="8">
    <source>
        <dbReference type="ARBA" id="ARBA00023157"/>
    </source>
</evidence>
<dbReference type="InterPro" id="IPR018378">
    <property type="entry name" value="C-type_lectin_CS"/>
</dbReference>
<evidence type="ECO:0000256" key="2">
    <source>
        <dbReference type="ARBA" id="ARBA00022583"/>
    </source>
</evidence>
<feature type="domain" description="C-type lectin" evidence="14">
    <location>
        <begin position="932"/>
        <end position="1047"/>
    </location>
</feature>
<dbReference type="PROSITE" id="PS51092">
    <property type="entry name" value="FN2_2"/>
    <property type="match status" value="1"/>
</dbReference>
<dbReference type="SUPFAM" id="SSF56436">
    <property type="entry name" value="C-type lectin-like"/>
    <property type="match status" value="8"/>
</dbReference>
<proteinExistence type="predicted"/>
<keyword evidence="10" id="KW-0325">Glycoprotein</keyword>
<dbReference type="PROSITE" id="PS00023">
    <property type="entry name" value="FN2_1"/>
    <property type="match status" value="1"/>
</dbReference>
<evidence type="ECO:0000259" key="14">
    <source>
        <dbReference type="PROSITE" id="PS50041"/>
    </source>
</evidence>
<feature type="domain" description="C-type lectin" evidence="14">
    <location>
        <begin position="1211"/>
        <end position="1331"/>
    </location>
</feature>
<dbReference type="InterPro" id="IPR016186">
    <property type="entry name" value="C-type_lectin-like/link_sf"/>
</dbReference>
<evidence type="ECO:0000256" key="6">
    <source>
        <dbReference type="ARBA" id="ARBA00022989"/>
    </source>
</evidence>
<dbReference type="CDD" id="cd00037">
    <property type="entry name" value="CLECT"/>
    <property type="match status" value="8"/>
</dbReference>
<feature type="domain" description="C-type lectin" evidence="14">
    <location>
        <begin position="1068"/>
        <end position="1179"/>
    </location>
</feature>
<comment type="subcellular location">
    <subcellularLocation>
        <location evidence="1">Membrane</location>
        <topology evidence="1">Single-pass membrane protein</topology>
    </subcellularLocation>
</comment>
<keyword evidence="3 12" id="KW-0812">Transmembrane</keyword>
<dbReference type="Gene3D" id="3.10.100.10">
    <property type="entry name" value="Mannose-Binding Protein A, subunit A"/>
    <property type="match status" value="8"/>
</dbReference>
<feature type="domain" description="C-type lectin" evidence="14">
    <location>
        <begin position="225"/>
        <end position="336"/>
    </location>
</feature>
<evidence type="ECO:0000256" key="1">
    <source>
        <dbReference type="ARBA" id="ARBA00004167"/>
    </source>
</evidence>
<feature type="disulfide bond" evidence="11">
    <location>
        <begin position="178"/>
        <end position="205"/>
    </location>
</feature>
<dbReference type="OrthoDB" id="6356110at2759"/>
<dbReference type="CDD" id="cd00062">
    <property type="entry name" value="FN2"/>
    <property type="match status" value="1"/>
</dbReference>
<dbReference type="InterPro" id="IPR000772">
    <property type="entry name" value="Ricin_B_lectin"/>
</dbReference>
<feature type="signal peptide" evidence="13">
    <location>
        <begin position="1"/>
        <end position="21"/>
    </location>
</feature>
<dbReference type="EMBL" id="JAICCE010000008">
    <property type="protein sequence ID" value="KAG9273993.1"/>
    <property type="molecule type" value="Genomic_DNA"/>
</dbReference>
<dbReference type="Gene3D" id="2.10.10.10">
    <property type="entry name" value="Fibronectin, type II, collagen-binding"/>
    <property type="match status" value="1"/>
</dbReference>
<keyword evidence="6 12" id="KW-1133">Transmembrane helix</keyword>
<dbReference type="SMART" id="SM00034">
    <property type="entry name" value="CLECT"/>
    <property type="match status" value="8"/>
</dbReference>
<evidence type="ECO:0000256" key="7">
    <source>
        <dbReference type="ARBA" id="ARBA00023136"/>
    </source>
</evidence>
<dbReference type="PROSITE" id="PS50231">
    <property type="entry name" value="RICIN_B_LECTIN"/>
    <property type="match status" value="1"/>
</dbReference>
<evidence type="ECO:0000256" key="3">
    <source>
        <dbReference type="ARBA" id="ARBA00022692"/>
    </source>
</evidence>
<dbReference type="PANTHER" id="PTHR22803">
    <property type="entry name" value="MANNOSE, PHOSPHOLIPASE, LECTIN RECEPTOR RELATED"/>
    <property type="match status" value="1"/>
</dbReference>
<feature type="domain" description="C-type lectin" evidence="14">
    <location>
        <begin position="788"/>
        <end position="894"/>
    </location>
</feature>